<dbReference type="InParanoid" id="A0A1S4K7T6"/>
<evidence type="ECO:0000256" key="2">
    <source>
        <dbReference type="ARBA" id="ARBA00005327"/>
    </source>
</evidence>
<sequence length="435" mass="50398">MKLLALTSRHFQLPWPQPRKGSAAVSSSYHGSFHQAVAPVLFIGQCIALMPVVEIFNHNFRRARFKPLSARFLYSMLYLVIAGVYGVCTCRWCFVKGLDVTLFGDSVFIVVVYMTAVLFLLIAPQWHTVLKMFNECEKIMLRDTYRKVTERYTRFNLAWQIRLIAFGLLVLAFIEDALNCNSVYKGNVVNLQFCNHSNVTFWENLFIREYPQIWRNIPVNFGLVLIIEWIIRCMRLTWTYLDVFIISFSLAAQFRYNQIYYRLISLPSVASLPSTFWRNIRTDYLAVSQLVAFLDDKFGHLILLACANDMLFIATQLFQGFQRRPTFATIIYYWYSLGLLIFRTLCTLYVGSGVHVASMSSLNILRSVPSEDWGLDLQRLMEDVASGDNTLSGKKFFYLRRQIILAMAATLVTYELVLMDQIKQAPDKTKDCSYF</sequence>
<evidence type="ECO:0000313" key="9">
    <source>
        <dbReference type="EnsemblMetazoa" id="CPIJ016217-PA"/>
    </source>
</evidence>
<evidence type="ECO:0000256" key="3">
    <source>
        <dbReference type="ARBA" id="ARBA00022475"/>
    </source>
</evidence>
<evidence type="ECO:0000256" key="1">
    <source>
        <dbReference type="ARBA" id="ARBA00004651"/>
    </source>
</evidence>
<dbReference type="GO" id="GO:0005886">
    <property type="term" value="C:plasma membrane"/>
    <property type="evidence" value="ECO:0007669"/>
    <property type="project" value="UniProtKB-SubCell"/>
</dbReference>
<reference evidence="9" key="1">
    <citation type="submission" date="2020-05" db="UniProtKB">
        <authorList>
            <consortium name="EnsemblMetazoa"/>
        </authorList>
    </citation>
    <scope>IDENTIFICATION</scope>
    <source>
        <strain evidence="9">JHB</strain>
    </source>
</reference>
<evidence type="ECO:0000256" key="7">
    <source>
        <dbReference type="ARBA" id="ARBA00023170"/>
    </source>
</evidence>
<proteinExistence type="inferred from homology"/>
<keyword evidence="6" id="KW-0472">Membrane</keyword>
<organism evidence="9 10">
    <name type="scientific">Culex quinquefasciatus</name>
    <name type="common">Southern house mosquito</name>
    <name type="synonym">Culex pungens</name>
    <dbReference type="NCBI Taxonomy" id="7176"/>
    <lineage>
        <taxon>Eukaryota</taxon>
        <taxon>Metazoa</taxon>
        <taxon>Ecdysozoa</taxon>
        <taxon>Arthropoda</taxon>
        <taxon>Hexapoda</taxon>
        <taxon>Insecta</taxon>
        <taxon>Pterygota</taxon>
        <taxon>Neoptera</taxon>
        <taxon>Endopterygota</taxon>
        <taxon>Diptera</taxon>
        <taxon>Nematocera</taxon>
        <taxon>Culicoidea</taxon>
        <taxon>Culicidae</taxon>
        <taxon>Culicinae</taxon>
        <taxon>Culicini</taxon>
        <taxon>Culex</taxon>
        <taxon>Culex</taxon>
    </lineage>
</organism>
<keyword evidence="8" id="KW-0807">Transducer</keyword>
<dbReference type="PANTHER" id="PTHR21421:SF35">
    <property type="entry name" value="GUSTATORY RECEPTOR FOR SUGAR TASTE 64B-RELATED"/>
    <property type="match status" value="1"/>
</dbReference>
<keyword evidence="10" id="KW-1185">Reference proteome</keyword>
<comment type="similarity">
    <text evidence="2">Belongs to the insect chemoreceptor superfamily. Gustatory receptor (GR) family. Gr5a subfamily.</text>
</comment>
<dbReference type="GO" id="GO:0033041">
    <property type="term" value="F:sweet taste receptor activity"/>
    <property type="evidence" value="ECO:0007669"/>
    <property type="project" value="TreeGrafter"/>
</dbReference>
<dbReference type="VEuPathDB" id="VectorBase:CPIJ016217"/>
<dbReference type="AlphaFoldDB" id="A0A1S4K7T6"/>
<keyword evidence="5" id="KW-1133">Transmembrane helix</keyword>
<dbReference type="PIRSF" id="PIRSF038981">
    <property type="entry name" value="GRP"/>
    <property type="match status" value="1"/>
</dbReference>
<dbReference type="Pfam" id="PF06151">
    <property type="entry name" value="Trehalose_recp"/>
    <property type="match status" value="1"/>
</dbReference>
<keyword evidence="4" id="KW-0812">Transmembrane</keyword>
<name>A0A1S4K7T6_CULQU</name>
<accession>A0A1S4K7T6</accession>
<dbReference type="VEuPathDB" id="VectorBase:CQUJHB001928"/>
<evidence type="ECO:0000256" key="6">
    <source>
        <dbReference type="ARBA" id="ARBA00023136"/>
    </source>
</evidence>
<dbReference type="InterPro" id="IPR009318">
    <property type="entry name" value="Gustatory_rcpt"/>
</dbReference>
<dbReference type="OrthoDB" id="5800391at2759"/>
<comment type="function">
    <text evidence="8">Plays a role in the sugar gustatory response.</text>
</comment>
<dbReference type="EnsemblMetazoa" id="CPIJ016217-RA">
    <property type="protein sequence ID" value="CPIJ016217-PA"/>
    <property type="gene ID" value="CPIJ016217"/>
</dbReference>
<keyword evidence="3" id="KW-1003">Cell membrane</keyword>
<evidence type="ECO:0000256" key="8">
    <source>
        <dbReference type="PIRNR" id="PIRNR038981"/>
    </source>
</evidence>
<dbReference type="PANTHER" id="PTHR21421">
    <property type="entry name" value="GUSTATORY RECEPTOR"/>
    <property type="match status" value="1"/>
</dbReference>
<protein>
    <recommendedName>
        <fullName evidence="8">Gustatory receptor</fullName>
    </recommendedName>
</protein>
<evidence type="ECO:0000256" key="5">
    <source>
        <dbReference type="ARBA" id="ARBA00022989"/>
    </source>
</evidence>
<evidence type="ECO:0000313" key="10">
    <source>
        <dbReference type="Proteomes" id="UP000002320"/>
    </source>
</evidence>
<dbReference type="GO" id="GO:0007165">
    <property type="term" value="P:signal transduction"/>
    <property type="evidence" value="ECO:0007669"/>
    <property type="project" value="UniProtKB-KW"/>
</dbReference>
<evidence type="ECO:0000256" key="4">
    <source>
        <dbReference type="ARBA" id="ARBA00022692"/>
    </source>
</evidence>
<dbReference type="Proteomes" id="UP000002320">
    <property type="component" value="Unassembled WGS sequence"/>
</dbReference>
<keyword evidence="7 8" id="KW-0675">Receptor</keyword>
<comment type="subcellular location">
    <subcellularLocation>
        <location evidence="1">Cell membrane</location>
        <topology evidence="1">Multi-pass membrane protein</topology>
    </subcellularLocation>
</comment>